<dbReference type="Proteomes" id="UP000702954">
    <property type="component" value="Unassembled WGS sequence"/>
</dbReference>
<reference evidence="4 5" key="2">
    <citation type="submission" date="2019-03" db="EMBL/GenBank/DDBJ databases">
        <title>Genomic Encyclopedia of Type Strains, Phase IV (KMG-IV): sequencing the most valuable type-strain genomes for metagenomic binning, comparative biology and taxonomic classification.</title>
        <authorList>
            <person name="Goeker M."/>
        </authorList>
    </citation>
    <scope>NUCLEOTIDE SEQUENCE [LARGE SCALE GENOMIC DNA]</scope>
    <source>
        <strain evidence="4 5">DSM 103426</strain>
    </source>
</reference>
<dbReference type="GO" id="GO:0003677">
    <property type="term" value="F:DNA binding"/>
    <property type="evidence" value="ECO:0007669"/>
    <property type="project" value="InterPro"/>
</dbReference>
<organism evidence="4 5">
    <name type="scientific">Faecalimonas umbilicata</name>
    <dbReference type="NCBI Taxonomy" id="1912855"/>
    <lineage>
        <taxon>Bacteria</taxon>
        <taxon>Bacillati</taxon>
        <taxon>Bacillota</taxon>
        <taxon>Clostridia</taxon>
        <taxon>Lachnospirales</taxon>
        <taxon>Lachnospiraceae</taxon>
        <taxon>Faecalimonas</taxon>
    </lineage>
</organism>
<sequence length="238" mass="27655">MIKTYVAFDLETTGLSEERDSIIEIGAVKVTDGKVTDRFMEFLKPAEEISPMITQITGITNEMVAHARNTKEVIDDFMGFCGEEVLLGHNILFDYKFMKRYACKYQHSFERRGIDTLKIARKVHKDLESRSLEALCVHYQIKNDAAHRAYHDALATAKLYHCLGHYFEEKEPNLFVPEPLFYQPRKEQPATEKQKRYLEKLCGWHRIAVPEDLEAMTRSEASRFIDRVIAKSGRMDLE</sequence>
<dbReference type="InterPro" id="IPR012337">
    <property type="entry name" value="RNaseH-like_sf"/>
</dbReference>
<dbReference type="InterPro" id="IPR013520">
    <property type="entry name" value="Ribonucl_H"/>
</dbReference>
<feature type="domain" description="Exonuclease" evidence="2">
    <location>
        <begin position="4"/>
        <end position="169"/>
    </location>
</feature>
<protein>
    <submittedName>
        <fullName evidence="4">DNA polymerase-3 subunit alpha (Gram-positive type)</fullName>
    </submittedName>
</protein>
<keyword evidence="1" id="KW-0378">Hydrolase</keyword>
<accession>A0A4R3JER5</accession>
<evidence type="ECO:0000259" key="2">
    <source>
        <dbReference type="SMART" id="SM00479"/>
    </source>
</evidence>
<dbReference type="NCBIfam" id="TIGR00573">
    <property type="entry name" value="dnaq"/>
    <property type="match status" value="1"/>
</dbReference>
<dbReference type="EMBL" id="SLZV01000027">
    <property type="protein sequence ID" value="TCS63955.1"/>
    <property type="molecule type" value="Genomic_DNA"/>
</dbReference>
<proteinExistence type="predicted"/>
<keyword evidence="1" id="KW-0540">Nuclease</keyword>
<keyword evidence="6" id="KW-1185">Reference proteome</keyword>
<evidence type="ECO:0000313" key="5">
    <source>
        <dbReference type="Proteomes" id="UP000294613"/>
    </source>
</evidence>
<dbReference type="GO" id="GO:0003887">
    <property type="term" value="F:DNA-directed DNA polymerase activity"/>
    <property type="evidence" value="ECO:0007669"/>
    <property type="project" value="InterPro"/>
</dbReference>
<dbReference type="RefSeq" id="WP_008975767.1">
    <property type="nucleotide sequence ID" value="NZ_BHEO01000008.1"/>
</dbReference>
<dbReference type="InterPro" id="IPR036397">
    <property type="entry name" value="RNaseH_sf"/>
</dbReference>
<dbReference type="InterPro" id="IPR006054">
    <property type="entry name" value="DnaQ"/>
</dbReference>
<comment type="caution">
    <text evidence="4">The sequence shown here is derived from an EMBL/GenBank/DDBJ whole genome shotgun (WGS) entry which is preliminary data.</text>
</comment>
<keyword evidence="1" id="KW-0269">Exonuclease</keyword>
<evidence type="ECO:0000313" key="4">
    <source>
        <dbReference type="EMBL" id="TCS63955.1"/>
    </source>
</evidence>
<dbReference type="GO" id="GO:0008408">
    <property type="term" value="F:3'-5' exonuclease activity"/>
    <property type="evidence" value="ECO:0007669"/>
    <property type="project" value="TreeGrafter"/>
</dbReference>
<dbReference type="SMART" id="SM00479">
    <property type="entry name" value="EXOIII"/>
    <property type="match status" value="1"/>
</dbReference>
<evidence type="ECO:0000313" key="6">
    <source>
        <dbReference type="Proteomes" id="UP000702954"/>
    </source>
</evidence>
<dbReference type="PANTHER" id="PTHR30231">
    <property type="entry name" value="DNA POLYMERASE III SUBUNIT EPSILON"/>
    <property type="match status" value="1"/>
</dbReference>
<dbReference type="Gene3D" id="3.30.420.10">
    <property type="entry name" value="Ribonuclease H-like superfamily/Ribonuclease H"/>
    <property type="match status" value="1"/>
</dbReference>
<dbReference type="FunFam" id="3.30.420.10:FF:000045">
    <property type="entry name" value="3'-5' exonuclease DinG"/>
    <property type="match status" value="1"/>
</dbReference>
<dbReference type="AlphaFoldDB" id="A0A4R3JER5"/>
<dbReference type="Pfam" id="PF00929">
    <property type="entry name" value="RNase_T"/>
    <property type="match status" value="1"/>
</dbReference>
<dbReference type="Proteomes" id="UP000294613">
    <property type="component" value="Unassembled WGS sequence"/>
</dbReference>
<dbReference type="PANTHER" id="PTHR30231:SF41">
    <property type="entry name" value="DNA POLYMERASE III SUBUNIT EPSILON"/>
    <property type="match status" value="1"/>
</dbReference>
<reference evidence="3 6" key="1">
    <citation type="journal article" date="2018" name="Int. J. Syst. Evol. Microbiol.">
        <title>Draft Genome Sequence of Faecalimonas umbilicata JCM 30896T, an Acetate-Producing Bacterium Isolated from Human Feces.</title>
        <authorList>
            <person name="Sakamoto M."/>
            <person name="Ikeyama N."/>
            <person name="Yuki M."/>
            <person name="Ohkuma M."/>
        </authorList>
    </citation>
    <scope>NUCLEOTIDE SEQUENCE [LARGE SCALE GENOMIC DNA]</scope>
    <source>
        <strain evidence="3 6">EGH7</strain>
    </source>
</reference>
<dbReference type="SUPFAM" id="SSF53098">
    <property type="entry name" value="Ribonuclease H-like"/>
    <property type="match status" value="1"/>
</dbReference>
<dbReference type="CDD" id="cd06127">
    <property type="entry name" value="DEDDh"/>
    <property type="match status" value="1"/>
</dbReference>
<evidence type="ECO:0000256" key="1">
    <source>
        <dbReference type="ARBA" id="ARBA00022839"/>
    </source>
</evidence>
<dbReference type="EMBL" id="BHEO01000008">
    <property type="protein sequence ID" value="GBU06047.1"/>
    <property type="molecule type" value="Genomic_DNA"/>
</dbReference>
<dbReference type="GO" id="GO:0045004">
    <property type="term" value="P:DNA replication proofreading"/>
    <property type="evidence" value="ECO:0007669"/>
    <property type="project" value="TreeGrafter"/>
</dbReference>
<name>A0A4R3JER5_9FIRM</name>
<gene>
    <name evidence="4" type="ORF">EDD74_12729</name>
    <name evidence="3" type="ORF">FAEUMB_25880</name>
</gene>
<dbReference type="GO" id="GO:0005829">
    <property type="term" value="C:cytosol"/>
    <property type="evidence" value="ECO:0007669"/>
    <property type="project" value="TreeGrafter"/>
</dbReference>
<evidence type="ECO:0000313" key="3">
    <source>
        <dbReference type="EMBL" id="GBU06047.1"/>
    </source>
</evidence>